<evidence type="ECO:0000256" key="2">
    <source>
        <dbReference type="ARBA" id="ARBA00022692"/>
    </source>
</evidence>
<dbReference type="Proteomes" id="UP001576774">
    <property type="component" value="Unassembled WGS sequence"/>
</dbReference>
<accession>A0ABV4XHT3</accession>
<keyword evidence="8" id="KW-1185">Reference proteome</keyword>
<feature type="transmembrane region" description="Helical" evidence="5">
    <location>
        <begin position="20"/>
        <end position="44"/>
    </location>
</feature>
<dbReference type="EMBL" id="JBHFNQ010000271">
    <property type="protein sequence ID" value="MFB2882364.1"/>
    <property type="molecule type" value="Genomic_DNA"/>
</dbReference>
<evidence type="ECO:0000256" key="1">
    <source>
        <dbReference type="ARBA" id="ARBA00004141"/>
    </source>
</evidence>
<evidence type="ECO:0000256" key="5">
    <source>
        <dbReference type="SAM" id="Phobius"/>
    </source>
</evidence>
<gene>
    <name evidence="7" type="ORF">ACE1CC_36425</name>
</gene>
<evidence type="ECO:0000313" key="8">
    <source>
        <dbReference type="Proteomes" id="UP001576774"/>
    </source>
</evidence>
<dbReference type="PANTHER" id="PTHR33507:SF3">
    <property type="entry name" value="INNER MEMBRANE PROTEIN YBBJ"/>
    <property type="match status" value="1"/>
</dbReference>
<dbReference type="InterPro" id="IPR052165">
    <property type="entry name" value="Membrane_assoc_protease"/>
</dbReference>
<evidence type="ECO:0000256" key="4">
    <source>
        <dbReference type="ARBA" id="ARBA00023136"/>
    </source>
</evidence>
<dbReference type="PANTHER" id="PTHR33507">
    <property type="entry name" value="INNER MEMBRANE PROTEIN YBBJ"/>
    <property type="match status" value="1"/>
</dbReference>
<feature type="transmembrane region" description="Helical" evidence="5">
    <location>
        <begin position="56"/>
        <end position="76"/>
    </location>
</feature>
<comment type="caution">
    <text evidence="7">The sequence shown here is derived from an EMBL/GenBank/DDBJ whole genome shotgun (WGS) entry which is preliminary data.</text>
</comment>
<comment type="subcellular location">
    <subcellularLocation>
        <location evidence="1">Membrane</location>
        <topology evidence="1">Multi-pass membrane protein</topology>
    </subcellularLocation>
</comment>
<name>A0ABV4XHT3_9CYAN</name>
<organism evidence="7 8">
    <name type="scientific">Floridaenema aerugineum BLCC-F46</name>
    <dbReference type="NCBI Taxonomy" id="3153654"/>
    <lineage>
        <taxon>Bacteria</taxon>
        <taxon>Bacillati</taxon>
        <taxon>Cyanobacteriota</taxon>
        <taxon>Cyanophyceae</taxon>
        <taxon>Oscillatoriophycideae</taxon>
        <taxon>Aerosakkonematales</taxon>
        <taxon>Aerosakkonemataceae</taxon>
        <taxon>Floridanema</taxon>
        <taxon>Floridanema aerugineum</taxon>
    </lineage>
</organism>
<feature type="transmembrane region" description="Helical" evidence="5">
    <location>
        <begin position="82"/>
        <end position="100"/>
    </location>
</feature>
<evidence type="ECO:0000256" key="3">
    <source>
        <dbReference type="ARBA" id="ARBA00022989"/>
    </source>
</evidence>
<dbReference type="InterPro" id="IPR012340">
    <property type="entry name" value="NA-bd_OB-fold"/>
</dbReference>
<feature type="domain" description="NfeD-like C-terminal" evidence="6">
    <location>
        <begin position="120"/>
        <end position="166"/>
    </location>
</feature>
<proteinExistence type="predicted"/>
<keyword evidence="3 5" id="KW-1133">Transmembrane helix</keyword>
<evidence type="ECO:0000313" key="7">
    <source>
        <dbReference type="EMBL" id="MFB2882364.1"/>
    </source>
</evidence>
<evidence type="ECO:0000259" key="6">
    <source>
        <dbReference type="Pfam" id="PF01957"/>
    </source>
</evidence>
<dbReference type="Gene3D" id="2.40.50.140">
    <property type="entry name" value="Nucleic acid-binding proteins"/>
    <property type="match status" value="1"/>
</dbReference>
<dbReference type="InterPro" id="IPR002810">
    <property type="entry name" value="NfeD-like_C"/>
</dbReference>
<keyword evidence="2 5" id="KW-0812">Transmembrane</keyword>
<sequence>MSLDELFQEVYVLSSYYLTWSRLAPTLFWFFLGTFLCLTELFFAKNIAKNYKLVPLIAGVNSIILAIFLFRTYYLPDWNWQIAYWMGLSAVSVIWLRPMFLKSTKSKVREATEAKTITEILAGKTGKVLYEGTIWHARCNDKTIAIASDQIVYVLGREGNTLIIAPENFYQL</sequence>
<protein>
    <submittedName>
        <fullName evidence="7">NfeD family protein</fullName>
    </submittedName>
</protein>
<reference evidence="7 8" key="1">
    <citation type="submission" date="2024-09" db="EMBL/GenBank/DDBJ databases">
        <title>Floridaenema gen nov. (Aerosakkonemataceae, Aerosakkonematales ord. nov., Cyanobacteria) from benthic tropical and subtropical fresh waters, with the description of four new species.</title>
        <authorList>
            <person name="Moretto J.A."/>
            <person name="Berthold D.E."/>
            <person name="Lefler F.W."/>
            <person name="Huang I.-S."/>
            <person name="Laughinghouse H. IV."/>
        </authorList>
    </citation>
    <scope>NUCLEOTIDE SEQUENCE [LARGE SCALE GENOMIC DNA]</scope>
    <source>
        <strain evidence="7 8">BLCC-F46</strain>
    </source>
</reference>
<keyword evidence="4 5" id="KW-0472">Membrane</keyword>
<dbReference type="Pfam" id="PF01957">
    <property type="entry name" value="NfeD"/>
    <property type="match status" value="1"/>
</dbReference>
<dbReference type="RefSeq" id="WP_413275315.1">
    <property type="nucleotide sequence ID" value="NZ_JBHFNQ010000271.1"/>
</dbReference>